<dbReference type="InterPro" id="IPR011042">
    <property type="entry name" value="6-blade_b-propeller_TolB-like"/>
</dbReference>
<protein>
    <submittedName>
        <fullName evidence="1">Uncharacterized protein</fullName>
    </submittedName>
</protein>
<sequence>MSIVVDDLRTGNKRYNDFRSLDFRLLDVSTTAESLAFNHQDKGPYTGVYYIFKWVFDNKTVWGRLLGVQFFHKTGELYIADVYLSLMKVGPRGGVAKLLATEADDVFHLHQRPRHRPVH</sequence>
<evidence type="ECO:0000313" key="1">
    <source>
        <dbReference type="EMBL" id="GJN13369.1"/>
    </source>
</evidence>
<dbReference type="Proteomes" id="UP001054889">
    <property type="component" value="Unassembled WGS sequence"/>
</dbReference>
<organism evidence="1 2">
    <name type="scientific">Eleusine coracana subsp. coracana</name>
    <dbReference type="NCBI Taxonomy" id="191504"/>
    <lineage>
        <taxon>Eukaryota</taxon>
        <taxon>Viridiplantae</taxon>
        <taxon>Streptophyta</taxon>
        <taxon>Embryophyta</taxon>
        <taxon>Tracheophyta</taxon>
        <taxon>Spermatophyta</taxon>
        <taxon>Magnoliopsida</taxon>
        <taxon>Liliopsida</taxon>
        <taxon>Poales</taxon>
        <taxon>Poaceae</taxon>
        <taxon>PACMAD clade</taxon>
        <taxon>Chloridoideae</taxon>
        <taxon>Cynodonteae</taxon>
        <taxon>Eleusininae</taxon>
        <taxon>Eleusine</taxon>
    </lineage>
</organism>
<dbReference type="PANTHER" id="PTHR10426:SF139">
    <property type="entry name" value="OS09G0374900 PROTEIN"/>
    <property type="match status" value="1"/>
</dbReference>
<dbReference type="GO" id="GO:0012505">
    <property type="term" value="C:endomembrane system"/>
    <property type="evidence" value="ECO:0007669"/>
    <property type="project" value="TreeGrafter"/>
</dbReference>
<dbReference type="EMBL" id="BQKI01000071">
    <property type="protein sequence ID" value="GJN13369.1"/>
    <property type="molecule type" value="Genomic_DNA"/>
</dbReference>
<gene>
    <name evidence="1" type="primary">gb00063</name>
    <name evidence="1" type="ORF">PR202_gb00063</name>
</gene>
<name>A0AAV5DSX9_ELECO</name>
<proteinExistence type="predicted"/>
<reference evidence="1" key="1">
    <citation type="journal article" date="2018" name="DNA Res.">
        <title>Multiple hybrid de novo genome assembly of finger millet, an orphan allotetraploid crop.</title>
        <authorList>
            <person name="Hatakeyama M."/>
            <person name="Aluri S."/>
            <person name="Balachadran M.T."/>
            <person name="Sivarajan S.R."/>
            <person name="Patrignani A."/>
            <person name="Gruter S."/>
            <person name="Poveda L."/>
            <person name="Shimizu-Inatsugi R."/>
            <person name="Baeten J."/>
            <person name="Francoijs K.J."/>
            <person name="Nataraja K.N."/>
            <person name="Reddy Y.A.N."/>
            <person name="Phadnis S."/>
            <person name="Ravikumar R.L."/>
            <person name="Schlapbach R."/>
            <person name="Sreeman S.M."/>
            <person name="Shimizu K.K."/>
        </authorList>
    </citation>
    <scope>NUCLEOTIDE SEQUENCE</scope>
</reference>
<keyword evidence="2" id="KW-1185">Reference proteome</keyword>
<dbReference type="AlphaFoldDB" id="A0AAV5DSX9"/>
<evidence type="ECO:0000313" key="2">
    <source>
        <dbReference type="Proteomes" id="UP001054889"/>
    </source>
</evidence>
<reference evidence="1" key="2">
    <citation type="submission" date="2021-12" db="EMBL/GenBank/DDBJ databases">
        <title>Resequencing data analysis of finger millet.</title>
        <authorList>
            <person name="Hatakeyama M."/>
            <person name="Aluri S."/>
            <person name="Balachadran M.T."/>
            <person name="Sivarajan S.R."/>
            <person name="Poveda L."/>
            <person name="Shimizu-Inatsugi R."/>
            <person name="Schlapbach R."/>
            <person name="Sreeman S.M."/>
            <person name="Shimizu K.K."/>
        </authorList>
    </citation>
    <scope>NUCLEOTIDE SEQUENCE</scope>
</reference>
<dbReference type="GO" id="GO:0016787">
    <property type="term" value="F:hydrolase activity"/>
    <property type="evidence" value="ECO:0007669"/>
    <property type="project" value="TreeGrafter"/>
</dbReference>
<dbReference type="PANTHER" id="PTHR10426">
    <property type="entry name" value="STRICTOSIDINE SYNTHASE-RELATED"/>
    <property type="match status" value="1"/>
</dbReference>
<comment type="caution">
    <text evidence="1">The sequence shown here is derived from an EMBL/GenBank/DDBJ whole genome shotgun (WGS) entry which is preliminary data.</text>
</comment>
<dbReference type="Gene3D" id="2.120.10.30">
    <property type="entry name" value="TolB, C-terminal domain"/>
    <property type="match status" value="1"/>
</dbReference>
<accession>A0AAV5DSX9</accession>